<dbReference type="SMART" id="SM00316">
    <property type="entry name" value="S1"/>
    <property type="match status" value="4"/>
</dbReference>
<evidence type="ECO:0000313" key="7">
    <source>
        <dbReference type="Proteomes" id="UP000696931"/>
    </source>
</evidence>
<comment type="caution">
    <text evidence="6">The sequence shown here is derived from an EMBL/GenBank/DDBJ whole genome shotgun (WGS) entry which is preliminary data.</text>
</comment>
<feature type="compositionally biased region" description="Basic and acidic residues" evidence="4">
    <location>
        <begin position="391"/>
        <end position="405"/>
    </location>
</feature>
<dbReference type="AlphaFoldDB" id="A0A933W9T5"/>
<dbReference type="InterPro" id="IPR003029">
    <property type="entry name" value="S1_domain"/>
</dbReference>
<dbReference type="GO" id="GO:0022627">
    <property type="term" value="C:cytosolic small ribosomal subunit"/>
    <property type="evidence" value="ECO:0007669"/>
    <property type="project" value="TreeGrafter"/>
</dbReference>
<feature type="domain" description="S1 motif" evidence="5">
    <location>
        <begin position="217"/>
        <end position="288"/>
    </location>
</feature>
<dbReference type="InterPro" id="IPR012340">
    <property type="entry name" value="NA-bd_OB-fold"/>
</dbReference>
<evidence type="ECO:0000259" key="5">
    <source>
        <dbReference type="PROSITE" id="PS50126"/>
    </source>
</evidence>
<dbReference type="Gene3D" id="2.40.50.140">
    <property type="entry name" value="Nucleic acid-binding proteins"/>
    <property type="match status" value="4"/>
</dbReference>
<dbReference type="FunFam" id="2.40.50.140:FF:000051">
    <property type="entry name" value="RNA-binding transcriptional accessory protein"/>
    <property type="match status" value="1"/>
</dbReference>
<evidence type="ECO:0000313" key="6">
    <source>
        <dbReference type="EMBL" id="MBI5168674.1"/>
    </source>
</evidence>
<reference evidence="6" key="1">
    <citation type="submission" date="2020-07" db="EMBL/GenBank/DDBJ databases">
        <title>Huge and variable diversity of episymbiotic CPR bacteria and DPANN archaea in groundwater ecosystems.</title>
        <authorList>
            <person name="He C.Y."/>
            <person name="Keren R."/>
            <person name="Whittaker M."/>
            <person name="Farag I.F."/>
            <person name="Doudna J."/>
            <person name="Cate J.H.D."/>
            <person name="Banfield J.F."/>
        </authorList>
    </citation>
    <scope>NUCLEOTIDE SEQUENCE</scope>
    <source>
        <strain evidence="6">NC_groundwater_1813_Pr3_B-0.1um_71_17</strain>
    </source>
</reference>
<sequence length="468" mass="49481">MSEKPIIPNDPDFDEKPSEDFAQALAAYEAGARPAAAAADATRELAVGDKVRGRVISIGSDVLLVDYGGRSEGAVETRAYRDEDGTLRVAVGDELDLFVVSAGEPVTLASSIRTDPRAALGSLREAHAAKVPVTGRVTGTNTGGLSVEVGGVRGFCPVSQIESGFCADPAVYVGRTLEFLVTAIEEGRGSVVLSRRALLRRVEEEQATQALSTLQPGDERDGVVARLEPFGAFINIGGLDGLAHVSEISWTRVSHPGDVVQVGQKVRVKVLRIEQGKDGRPRVALSLKAAAPDPWIEGVVQFSPGQKVTGKVARLADFGAFVTLAPGIDGLVHVSQIALQRINHPKDVLSVGQEIEAAILAVEPDKKRISLSMRELLAAGLPPTEVSVHAPAERSGRPERGDRGPRPGGGGRGGRGDRGDRGDRGSRPPREPREEWSMPPKPEGPPEPTAMALALRKAMEDAAKKKGQ</sequence>
<dbReference type="Pfam" id="PF00575">
    <property type="entry name" value="S1"/>
    <property type="match status" value="3"/>
</dbReference>
<dbReference type="EMBL" id="JACRIW010000032">
    <property type="protein sequence ID" value="MBI5168674.1"/>
    <property type="molecule type" value="Genomic_DNA"/>
</dbReference>
<feature type="compositionally biased region" description="Basic and acidic residues" evidence="4">
    <location>
        <begin position="414"/>
        <end position="436"/>
    </location>
</feature>
<dbReference type="CDD" id="cd04465">
    <property type="entry name" value="S1_RPS1_repeat_ec2_hs2"/>
    <property type="match status" value="1"/>
</dbReference>
<name>A0A933W9T5_UNCEI</name>
<feature type="compositionally biased region" description="Pro residues" evidence="4">
    <location>
        <begin position="439"/>
        <end position="448"/>
    </location>
</feature>
<dbReference type="Proteomes" id="UP000696931">
    <property type="component" value="Unassembled WGS sequence"/>
</dbReference>
<evidence type="ECO:0000256" key="3">
    <source>
        <dbReference type="ARBA" id="ARBA00023274"/>
    </source>
</evidence>
<dbReference type="PROSITE" id="PS50126">
    <property type="entry name" value="S1"/>
    <property type="match status" value="4"/>
</dbReference>
<dbReference type="GO" id="GO:0006412">
    <property type="term" value="P:translation"/>
    <property type="evidence" value="ECO:0007669"/>
    <property type="project" value="TreeGrafter"/>
</dbReference>
<dbReference type="InterPro" id="IPR050437">
    <property type="entry name" value="Ribos_protein_bS1-like"/>
</dbReference>
<feature type="compositionally biased region" description="Basic and acidic residues" evidence="4">
    <location>
        <begin position="457"/>
        <end position="468"/>
    </location>
</feature>
<dbReference type="SUPFAM" id="SSF50249">
    <property type="entry name" value="Nucleic acid-binding proteins"/>
    <property type="match status" value="4"/>
</dbReference>
<keyword evidence="2" id="KW-0689">Ribosomal protein</keyword>
<gene>
    <name evidence="6" type="ORF">HZA61_04215</name>
</gene>
<feature type="domain" description="S1 motif" evidence="5">
    <location>
        <begin position="305"/>
        <end position="374"/>
    </location>
</feature>
<evidence type="ECO:0000256" key="2">
    <source>
        <dbReference type="ARBA" id="ARBA00022980"/>
    </source>
</evidence>
<dbReference type="PANTHER" id="PTHR10724">
    <property type="entry name" value="30S RIBOSOMAL PROTEIN S1"/>
    <property type="match status" value="1"/>
</dbReference>
<dbReference type="CDD" id="cd05688">
    <property type="entry name" value="S1_RPS1_repeat_ec3"/>
    <property type="match status" value="2"/>
</dbReference>
<evidence type="ECO:0000256" key="1">
    <source>
        <dbReference type="ARBA" id="ARBA00006767"/>
    </source>
</evidence>
<organism evidence="6 7">
    <name type="scientific">Eiseniibacteriota bacterium</name>
    <dbReference type="NCBI Taxonomy" id="2212470"/>
    <lineage>
        <taxon>Bacteria</taxon>
        <taxon>Candidatus Eiseniibacteriota</taxon>
    </lineage>
</organism>
<evidence type="ECO:0000256" key="4">
    <source>
        <dbReference type="SAM" id="MobiDB-lite"/>
    </source>
</evidence>
<dbReference type="GO" id="GO:0003729">
    <property type="term" value="F:mRNA binding"/>
    <property type="evidence" value="ECO:0007669"/>
    <property type="project" value="UniProtKB-ARBA"/>
</dbReference>
<comment type="similarity">
    <text evidence="1">Belongs to the bacterial ribosomal protein bS1 family.</text>
</comment>
<dbReference type="GO" id="GO:0003735">
    <property type="term" value="F:structural constituent of ribosome"/>
    <property type="evidence" value="ECO:0007669"/>
    <property type="project" value="TreeGrafter"/>
</dbReference>
<accession>A0A933W9T5</accession>
<feature type="region of interest" description="Disordered" evidence="4">
    <location>
        <begin position="382"/>
        <end position="468"/>
    </location>
</feature>
<keyword evidence="3" id="KW-0687">Ribonucleoprotein</keyword>
<dbReference type="PRINTS" id="PR00681">
    <property type="entry name" value="RIBOSOMALS1"/>
</dbReference>
<feature type="domain" description="S1 motif" evidence="5">
    <location>
        <begin position="130"/>
        <end position="196"/>
    </location>
</feature>
<proteinExistence type="inferred from homology"/>
<dbReference type="InterPro" id="IPR035104">
    <property type="entry name" value="Ribosomal_protein_S1-like"/>
</dbReference>
<dbReference type="PANTHER" id="PTHR10724:SF7">
    <property type="entry name" value="SMALL RIBOSOMAL SUBUNIT PROTEIN BS1C"/>
    <property type="match status" value="1"/>
</dbReference>
<protein>
    <submittedName>
        <fullName evidence="6">S1 RNA-binding domain-containing protein</fullName>
    </submittedName>
</protein>
<feature type="domain" description="S1 motif" evidence="5">
    <location>
        <begin position="48"/>
        <end position="113"/>
    </location>
</feature>